<dbReference type="InterPro" id="IPR009057">
    <property type="entry name" value="Homeodomain-like_sf"/>
</dbReference>
<evidence type="ECO:0000256" key="1">
    <source>
        <dbReference type="SAM" id="MobiDB-lite"/>
    </source>
</evidence>
<dbReference type="GO" id="GO:0003677">
    <property type="term" value="F:DNA binding"/>
    <property type="evidence" value="ECO:0007669"/>
    <property type="project" value="InterPro"/>
</dbReference>
<protein>
    <submittedName>
        <fullName evidence="2">Transposase</fullName>
    </submittedName>
</protein>
<dbReference type="Pfam" id="PF01527">
    <property type="entry name" value="HTH_Tnp_1"/>
    <property type="match status" value="1"/>
</dbReference>
<dbReference type="GO" id="GO:0006313">
    <property type="term" value="P:DNA transposition"/>
    <property type="evidence" value="ECO:0007669"/>
    <property type="project" value="InterPro"/>
</dbReference>
<dbReference type="InterPro" id="IPR002514">
    <property type="entry name" value="Transposase_8"/>
</dbReference>
<accession>A0A2T5H544</accession>
<dbReference type="Gene3D" id="1.10.10.60">
    <property type="entry name" value="Homeodomain-like"/>
    <property type="match status" value="1"/>
</dbReference>
<gene>
    <name evidence="2" type="ORF">C8N42_12319</name>
</gene>
<name>A0A2T5H544_9RHOB</name>
<proteinExistence type="predicted"/>
<comment type="caution">
    <text evidence="2">The sequence shown here is derived from an EMBL/GenBank/DDBJ whole genome shotgun (WGS) entry which is preliminary data.</text>
</comment>
<dbReference type="EMBL" id="QAOH01000023">
    <property type="protein sequence ID" value="PTQ66701.1"/>
    <property type="molecule type" value="Genomic_DNA"/>
</dbReference>
<organism evidence="2 3">
    <name type="scientific">Celeribacter persicus</name>
    <dbReference type="NCBI Taxonomy" id="1651082"/>
    <lineage>
        <taxon>Bacteria</taxon>
        <taxon>Pseudomonadati</taxon>
        <taxon>Pseudomonadota</taxon>
        <taxon>Alphaproteobacteria</taxon>
        <taxon>Rhodobacterales</taxon>
        <taxon>Roseobacteraceae</taxon>
        <taxon>Celeribacter</taxon>
    </lineage>
</organism>
<keyword evidence="3" id="KW-1185">Reference proteome</keyword>
<evidence type="ECO:0000313" key="2">
    <source>
        <dbReference type="EMBL" id="PTQ66701.1"/>
    </source>
</evidence>
<dbReference type="SUPFAM" id="SSF46689">
    <property type="entry name" value="Homeodomain-like"/>
    <property type="match status" value="1"/>
</dbReference>
<dbReference type="GO" id="GO:0004803">
    <property type="term" value="F:transposase activity"/>
    <property type="evidence" value="ECO:0007669"/>
    <property type="project" value="InterPro"/>
</dbReference>
<dbReference type="AlphaFoldDB" id="A0A2T5H544"/>
<evidence type="ECO:0000313" key="3">
    <source>
        <dbReference type="Proteomes" id="UP000244077"/>
    </source>
</evidence>
<feature type="region of interest" description="Disordered" evidence="1">
    <location>
        <begin position="153"/>
        <end position="172"/>
    </location>
</feature>
<sequence length="172" mass="19375">MSGQIRYSDEFKIDAVAQVTARVYSVKEGAERLGISTKSLYTWMAKFSKPRRVSDQEADVPDAWRPPERLLTRNASTRTTACCRPLTSKKDSSNWKRRMSRKLGAPHFKPPPSSIRHQSSAEHLRLAVGIASHHPVLLNLRPNPASAPAEFFGPGKRRHPSAPERHPRCRVC</sequence>
<dbReference type="Proteomes" id="UP000244077">
    <property type="component" value="Unassembled WGS sequence"/>
</dbReference>
<reference evidence="2 3" key="1">
    <citation type="submission" date="2018-04" db="EMBL/GenBank/DDBJ databases">
        <title>Genomic Encyclopedia of Archaeal and Bacterial Type Strains, Phase II (KMG-II): from individual species to whole genera.</title>
        <authorList>
            <person name="Goeker M."/>
        </authorList>
    </citation>
    <scope>NUCLEOTIDE SEQUENCE [LARGE SCALE GENOMIC DNA]</scope>
    <source>
        <strain evidence="2 3">DSM 100434</strain>
    </source>
</reference>